<proteinExistence type="predicted"/>
<name>Q6IG58_DROME</name>
<protein>
    <submittedName>
        <fullName evidence="1">HDC07168</fullName>
    </submittedName>
</protein>
<sequence>MLQTMQKGARLESAAPSHRSADTLRVLARIGICFVAEFIWPGMPAGRAQSCAYNVRLSYRLPAWLIVHPPTHSGQERDGHTPLTPLTTFGAMEQTADSDGSTAPRYGSTIASFCQAKECRRNVAYAINNWLHMRSSVQHSAARSMMRQHDG</sequence>
<organism evidence="1">
    <name type="scientific">Drosophila melanogaster</name>
    <name type="common">Fruit fly</name>
    <dbReference type="NCBI Taxonomy" id="7227"/>
    <lineage>
        <taxon>Eukaryota</taxon>
        <taxon>Metazoa</taxon>
        <taxon>Ecdysozoa</taxon>
        <taxon>Arthropoda</taxon>
        <taxon>Hexapoda</taxon>
        <taxon>Insecta</taxon>
        <taxon>Pterygota</taxon>
        <taxon>Neoptera</taxon>
        <taxon>Endopterygota</taxon>
        <taxon>Diptera</taxon>
        <taxon>Brachycera</taxon>
        <taxon>Muscomorpha</taxon>
        <taxon>Ephydroidea</taxon>
        <taxon>Drosophilidae</taxon>
        <taxon>Drosophila</taxon>
        <taxon>Sophophora</taxon>
    </lineage>
</organism>
<dbReference type="AlphaFoldDB" id="Q6IG58"/>
<dbReference type="EMBL" id="BK003908">
    <property type="protein sequence ID" value="DAA02606.1"/>
    <property type="molecule type" value="Genomic_DNA"/>
</dbReference>
<gene>
    <name evidence="1" type="ORF">HDC07168</name>
</gene>
<accession>Q6IG58</accession>
<evidence type="ECO:0000313" key="1">
    <source>
        <dbReference type="EMBL" id="DAA02606.1"/>
    </source>
</evidence>
<reference evidence="1" key="1">
    <citation type="journal article" date="2003" name="Genome Biol.">
        <title>An integrated gene annotation and transcriptional profiling approach towards the full gene content of the Drosophila genome.</title>
        <authorList>
            <person name="Hild M."/>
            <person name="Beckmann B."/>
            <person name="Haas S.A."/>
            <person name="Koch B."/>
            <person name="Solovyev V."/>
            <person name="Busold C."/>
            <person name="Fellenberg K."/>
            <person name="Boutros M."/>
            <person name="Vingron M."/>
            <person name="Sauer F."/>
            <person name="Hoheisel J.D."/>
            <person name="Paro R."/>
        </authorList>
    </citation>
    <scope>NUCLEOTIDE SEQUENCE</scope>
</reference>